<dbReference type="RefSeq" id="WP_169098848.1">
    <property type="nucleotide sequence ID" value="NZ_JABBVZ010000024.1"/>
</dbReference>
<feature type="transmembrane region" description="Helical" evidence="8">
    <location>
        <begin position="151"/>
        <end position="176"/>
    </location>
</feature>
<proteinExistence type="inferred from homology"/>
<evidence type="ECO:0000256" key="8">
    <source>
        <dbReference type="SAM" id="Phobius"/>
    </source>
</evidence>
<dbReference type="GO" id="GO:0055085">
    <property type="term" value="P:transmembrane transport"/>
    <property type="evidence" value="ECO:0007669"/>
    <property type="project" value="TreeGrafter"/>
</dbReference>
<dbReference type="EMBL" id="JABBVZ010000024">
    <property type="protein sequence ID" value="NMP22484.1"/>
    <property type="molecule type" value="Genomic_DNA"/>
</dbReference>
<organism evidence="9 10">
    <name type="scientific">Sulfobacillus harzensis</name>
    <dbReference type="NCBI Taxonomy" id="2729629"/>
    <lineage>
        <taxon>Bacteria</taxon>
        <taxon>Bacillati</taxon>
        <taxon>Bacillota</taxon>
        <taxon>Clostridia</taxon>
        <taxon>Eubacteriales</taxon>
        <taxon>Clostridiales Family XVII. Incertae Sedis</taxon>
        <taxon>Sulfobacillus</taxon>
    </lineage>
</organism>
<comment type="caution">
    <text evidence="9">The sequence shown here is derived from an EMBL/GenBank/DDBJ whole genome shotgun (WGS) entry which is preliminary data.</text>
</comment>
<keyword evidence="7 8" id="KW-0472">Membrane</keyword>
<reference evidence="9 10" key="1">
    <citation type="submission" date="2020-04" db="EMBL/GenBank/DDBJ databases">
        <authorList>
            <person name="Zhang R."/>
            <person name="Schippers A."/>
        </authorList>
    </citation>
    <scope>NUCLEOTIDE SEQUENCE [LARGE SCALE GENOMIC DNA]</scope>
    <source>
        <strain evidence="9 10">DSM 109850</strain>
    </source>
</reference>
<keyword evidence="6 8" id="KW-1133">Transmembrane helix</keyword>
<evidence type="ECO:0000256" key="5">
    <source>
        <dbReference type="ARBA" id="ARBA00022692"/>
    </source>
</evidence>
<sequence length="360" mass="39183">MVRWDPEKRSPRRWYRWGLLIVSLVGFIWLLVVVRPILLPFILALVLAYLMAPLVDLLARYGLDRAVAILLVYSLVGLVITALVIYMVPVLLQESVRLIKYVPTLAQGVQSTWDYWLTRFHQQPMPPAIRSAITGTGKHLQNRLSTGLKGILHTVFGLVPGVLSVIIAPVLGFYVLKDLDRIRERVWAIVPVDWQGAVYKLGFDIDRALNGYIRGQLMVALVVGVLSALWTFILGIPFAPLIGAVAAVTDVIPYVGPIAGAIPAILLGLTRSPFVSMYAVIGFVVIHQLEGTVISPKVVGESVGLHPLVVIFAIFAGGAIGGFAGLLIGVPAAAVLKVVLAHLYRRLTVPLDHKSAPSVQ</sequence>
<feature type="transmembrane region" description="Helical" evidence="8">
    <location>
        <begin position="66"/>
        <end position="88"/>
    </location>
</feature>
<accession>A0A7Y0L375</accession>
<evidence type="ECO:0000256" key="3">
    <source>
        <dbReference type="ARBA" id="ARBA00022448"/>
    </source>
</evidence>
<gene>
    <name evidence="9" type="ORF">HIJ39_08975</name>
</gene>
<comment type="subcellular location">
    <subcellularLocation>
        <location evidence="1">Cell membrane</location>
        <topology evidence="1">Multi-pass membrane protein</topology>
    </subcellularLocation>
</comment>
<evidence type="ECO:0000313" key="9">
    <source>
        <dbReference type="EMBL" id="NMP22484.1"/>
    </source>
</evidence>
<feature type="transmembrane region" description="Helical" evidence="8">
    <location>
        <begin position="277"/>
        <end position="296"/>
    </location>
</feature>
<dbReference type="Pfam" id="PF01594">
    <property type="entry name" value="AI-2E_transport"/>
    <property type="match status" value="1"/>
</dbReference>
<feature type="transmembrane region" description="Helical" evidence="8">
    <location>
        <begin position="38"/>
        <end position="59"/>
    </location>
</feature>
<dbReference type="GO" id="GO:0005886">
    <property type="term" value="C:plasma membrane"/>
    <property type="evidence" value="ECO:0007669"/>
    <property type="project" value="UniProtKB-SubCell"/>
</dbReference>
<evidence type="ECO:0000256" key="1">
    <source>
        <dbReference type="ARBA" id="ARBA00004651"/>
    </source>
</evidence>
<feature type="transmembrane region" description="Helical" evidence="8">
    <location>
        <begin position="251"/>
        <end position="270"/>
    </location>
</feature>
<evidence type="ECO:0000256" key="2">
    <source>
        <dbReference type="ARBA" id="ARBA00009773"/>
    </source>
</evidence>
<protein>
    <submittedName>
        <fullName evidence="9">AI-2E family transporter</fullName>
    </submittedName>
</protein>
<evidence type="ECO:0000256" key="6">
    <source>
        <dbReference type="ARBA" id="ARBA00022989"/>
    </source>
</evidence>
<dbReference type="PANTHER" id="PTHR21716">
    <property type="entry name" value="TRANSMEMBRANE PROTEIN"/>
    <property type="match status" value="1"/>
</dbReference>
<evidence type="ECO:0000313" key="10">
    <source>
        <dbReference type="Proteomes" id="UP000533476"/>
    </source>
</evidence>
<feature type="transmembrane region" description="Helical" evidence="8">
    <location>
        <begin position="217"/>
        <end position="239"/>
    </location>
</feature>
<keyword evidence="5 8" id="KW-0812">Transmembrane</keyword>
<dbReference type="InterPro" id="IPR002549">
    <property type="entry name" value="AI-2E-like"/>
</dbReference>
<dbReference type="PANTHER" id="PTHR21716:SF53">
    <property type="entry name" value="PERMEASE PERM-RELATED"/>
    <property type="match status" value="1"/>
</dbReference>
<evidence type="ECO:0000256" key="7">
    <source>
        <dbReference type="ARBA" id="ARBA00023136"/>
    </source>
</evidence>
<dbReference type="AlphaFoldDB" id="A0A7Y0L375"/>
<comment type="similarity">
    <text evidence="2">Belongs to the autoinducer-2 exporter (AI-2E) (TC 2.A.86) family.</text>
</comment>
<dbReference type="Proteomes" id="UP000533476">
    <property type="component" value="Unassembled WGS sequence"/>
</dbReference>
<feature type="transmembrane region" description="Helical" evidence="8">
    <location>
        <begin position="14"/>
        <end position="32"/>
    </location>
</feature>
<keyword evidence="4" id="KW-1003">Cell membrane</keyword>
<name>A0A7Y0L375_9FIRM</name>
<keyword evidence="3" id="KW-0813">Transport</keyword>
<keyword evidence="10" id="KW-1185">Reference proteome</keyword>
<evidence type="ECO:0000256" key="4">
    <source>
        <dbReference type="ARBA" id="ARBA00022475"/>
    </source>
</evidence>
<feature type="transmembrane region" description="Helical" evidence="8">
    <location>
        <begin position="308"/>
        <end position="336"/>
    </location>
</feature>